<dbReference type="InterPro" id="IPR036736">
    <property type="entry name" value="ACP-like_sf"/>
</dbReference>
<evidence type="ECO:0000256" key="3">
    <source>
        <dbReference type="ARBA" id="ARBA00022553"/>
    </source>
</evidence>
<keyword evidence="4" id="KW-0808">Transferase</keyword>
<dbReference type="InterPro" id="IPR042104">
    <property type="entry name" value="PKS_dehydratase_sf"/>
</dbReference>
<dbReference type="PROSITE" id="PS00606">
    <property type="entry name" value="KS3_1"/>
    <property type="match status" value="1"/>
</dbReference>
<dbReference type="PANTHER" id="PTHR43775">
    <property type="entry name" value="FATTY ACID SYNTHASE"/>
    <property type="match status" value="1"/>
</dbReference>
<dbReference type="Pfam" id="PF00109">
    <property type="entry name" value="ketoacyl-synt"/>
    <property type="match status" value="1"/>
</dbReference>
<dbReference type="Gene3D" id="3.30.70.3290">
    <property type="match status" value="1"/>
</dbReference>
<gene>
    <name evidence="10" type="ORF">BDN70DRAFT_283394</name>
</gene>
<dbReference type="Gene3D" id="3.40.47.10">
    <property type="match status" value="1"/>
</dbReference>
<comment type="pathway">
    <text evidence="1">Secondary metabolite biosynthesis.</text>
</comment>
<feature type="active site" description="Proton acceptor; for dehydratase activity" evidence="6">
    <location>
        <position position="1619"/>
    </location>
</feature>
<dbReference type="InterPro" id="IPR009081">
    <property type="entry name" value="PP-bd_ACP"/>
</dbReference>
<dbReference type="GO" id="GO:0044550">
    <property type="term" value="P:secondary metabolite biosynthetic process"/>
    <property type="evidence" value="ECO:0007669"/>
    <property type="project" value="UniProtKB-ARBA"/>
</dbReference>
<evidence type="ECO:0000313" key="11">
    <source>
        <dbReference type="Proteomes" id="UP000807469"/>
    </source>
</evidence>
<dbReference type="InterPro" id="IPR000873">
    <property type="entry name" value="AMP-dep_synth/lig_dom"/>
</dbReference>
<dbReference type="InterPro" id="IPR016039">
    <property type="entry name" value="Thiolase-like"/>
</dbReference>
<dbReference type="SMART" id="SM00825">
    <property type="entry name" value="PKS_KS"/>
    <property type="match status" value="1"/>
</dbReference>
<accession>A0A9P6CQG5</accession>
<comment type="caution">
    <text evidence="10">The sequence shown here is derived from an EMBL/GenBank/DDBJ whole genome shotgun (WGS) entry which is preliminary data.</text>
</comment>
<organism evidence="10 11">
    <name type="scientific">Pholiota conissans</name>
    <dbReference type="NCBI Taxonomy" id="109636"/>
    <lineage>
        <taxon>Eukaryota</taxon>
        <taxon>Fungi</taxon>
        <taxon>Dikarya</taxon>
        <taxon>Basidiomycota</taxon>
        <taxon>Agaricomycotina</taxon>
        <taxon>Agaricomycetes</taxon>
        <taxon>Agaricomycetidae</taxon>
        <taxon>Agaricales</taxon>
        <taxon>Agaricineae</taxon>
        <taxon>Strophariaceae</taxon>
        <taxon>Pholiota</taxon>
    </lineage>
</organism>
<protein>
    <submittedName>
        <fullName evidence="10">Ketoacyl-synt-domain-containing protein</fullName>
    </submittedName>
</protein>
<feature type="active site" description="Proton donor; for dehydratase activity" evidence="6">
    <location>
        <position position="1767"/>
    </location>
</feature>
<dbReference type="CDD" id="cd05274">
    <property type="entry name" value="KR_FAS_SDR_x"/>
    <property type="match status" value="1"/>
</dbReference>
<dbReference type="SUPFAM" id="SSF53901">
    <property type="entry name" value="Thiolase-like"/>
    <property type="match status" value="1"/>
</dbReference>
<evidence type="ECO:0000313" key="10">
    <source>
        <dbReference type="EMBL" id="KAF9475042.1"/>
    </source>
</evidence>
<dbReference type="Gene3D" id="3.10.129.110">
    <property type="entry name" value="Polyketide synthase dehydratase"/>
    <property type="match status" value="1"/>
</dbReference>
<dbReference type="SMART" id="SM00822">
    <property type="entry name" value="PKS_KR"/>
    <property type="match status" value="1"/>
</dbReference>
<dbReference type="InterPro" id="IPR006162">
    <property type="entry name" value="Ppantetheine_attach_site"/>
</dbReference>
<evidence type="ECO:0000256" key="2">
    <source>
        <dbReference type="ARBA" id="ARBA00022450"/>
    </source>
</evidence>
<dbReference type="InterPro" id="IPR049900">
    <property type="entry name" value="PKS_mFAS_DH"/>
</dbReference>
<dbReference type="EMBL" id="MU155350">
    <property type="protein sequence ID" value="KAF9475042.1"/>
    <property type="molecule type" value="Genomic_DNA"/>
</dbReference>
<evidence type="ECO:0000256" key="5">
    <source>
        <dbReference type="ARBA" id="ARBA00023026"/>
    </source>
</evidence>
<dbReference type="InterPro" id="IPR016036">
    <property type="entry name" value="Malonyl_transacylase_ACP-bd"/>
</dbReference>
<evidence type="ECO:0000259" key="8">
    <source>
        <dbReference type="PROSITE" id="PS52004"/>
    </source>
</evidence>
<dbReference type="InterPro" id="IPR042099">
    <property type="entry name" value="ANL_N_sf"/>
</dbReference>
<evidence type="ECO:0000256" key="6">
    <source>
        <dbReference type="PROSITE-ProRule" id="PRU01363"/>
    </source>
</evidence>
<dbReference type="InterPro" id="IPR013968">
    <property type="entry name" value="PKS_KR"/>
</dbReference>
<feature type="domain" description="PKS/mFAS DH" evidence="9">
    <location>
        <begin position="1574"/>
        <end position="1858"/>
    </location>
</feature>
<dbReference type="Gene3D" id="1.10.1200.10">
    <property type="entry name" value="ACP-like"/>
    <property type="match status" value="2"/>
</dbReference>
<keyword evidence="2" id="KW-0596">Phosphopantetheine</keyword>
<evidence type="ECO:0000256" key="4">
    <source>
        <dbReference type="ARBA" id="ARBA00022679"/>
    </source>
</evidence>
<dbReference type="Pfam" id="PF22621">
    <property type="entry name" value="CurL-like_PKS_C"/>
    <property type="match status" value="1"/>
</dbReference>
<dbReference type="SUPFAM" id="SSF55048">
    <property type="entry name" value="Probable ACP-binding domain of malonyl-CoA ACP transacylase"/>
    <property type="match status" value="1"/>
</dbReference>
<dbReference type="Pfam" id="PF14765">
    <property type="entry name" value="PS-DH"/>
    <property type="match status" value="1"/>
</dbReference>
<dbReference type="Pfam" id="PF00550">
    <property type="entry name" value="PP-binding"/>
    <property type="match status" value="2"/>
</dbReference>
<feature type="region of interest" description="C-terminal hotdog fold" evidence="6">
    <location>
        <begin position="1712"/>
        <end position="1858"/>
    </location>
</feature>
<feature type="domain" description="Carrier" evidence="7">
    <location>
        <begin position="596"/>
        <end position="672"/>
    </location>
</feature>
<keyword evidence="11" id="KW-1185">Reference proteome</keyword>
<dbReference type="InterPro" id="IPR018201">
    <property type="entry name" value="Ketoacyl_synth_AS"/>
</dbReference>
<dbReference type="Pfam" id="PF00698">
    <property type="entry name" value="Acyl_transf_1"/>
    <property type="match status" value="1"/>
</dbReference>
<dbReference type="PROSITE" id="PS50075">
    <property type="entry name" value="CARRIER"/>
    <property type="match status" value="2"/>
</dbReference>
<evidence type="ECO:0000259" key="7">
    <source>
        <dbReference type="PROSITE" id="PS50075"/>
    </source>
</evidence>
<dbReference type="SMART" id="SM00827">
    <property type="entry name" value="PKS_AT"/>
    <property type="match status" value="1"/>
</dbReference>
<dbReference type="InterPro" id="IPR057326">
    <property type="entry name" value="KR_dom"/>
</dbReference>
<dbReference type="Pfam" id="PF02801">
    <property type="entry name" value="Ketoacyl-synt_C"/>
    <property type="match status" value="1"/>
</dbReference>
<evidence type="ECO:0000259" key="9">
    <source>
        <dbReference type="PROSITE" id="PS52019"/>
    </source>
</evidence>
<dbReference type="InterPro" id="IPR014030">
    <property type="entry name" value="Ketoacyl_synth_N"/>
</dbReference>
<dbReference type="InterPro" id="IPR014043">
    <property type="entry name" value="Acyl_transferase_dom"/>
</dbReference>
<dbReference type="GO" id="GO:0004312">
    <property type="term" value="F:fatty acid synthase activity"/>
    <property type="evidence" value="ECO:0007669"/>
    <property type="project" value="TreeGrafter"/>
</dbReference>
<dbReference type="InterPro" id="IPR050091">
    <property type="entry name" value="PKS_NRPS_Biosynth_Enz"/>
</dbReference>
<dbReference type="GO" id="GO:0031177">
    <property type="term" value="F:phosphopantetheine binding"/>
    <property type="evidence" value="ECO:0007669"/>
    <property type="project" value="InterPro"/>
</dbReference>
<dbReference type="GO" id="GO:0004315">
    <property type="term" value="F:3-oxoacyl-[acyl-carrier-protein] synthase activity"/>
    <property type="evidence" value="ECO:0007669"/>
    <property type="project" value="InterPro"/>
</dbReference>
<dbReference type="SMART" id="SM01294">
    <property type="entry name" value="PKS_PP_betabranch"/>
    <property type="match status" value="1"/>
</dbReference>
<name>A0A9P6CQG5_9AGAR</name>
<dbReference type="PROSITE" id="PS52004">
    <property type="entry name" value="KS3_2"/>
    <property type="match status" value="1"/>
</dbReference>
<dbReference type="SUPFAM" id="SSF52151">
    <property type="entry name" value="FabD/lysophospholipase-like"/>
    <property type="match status" value="1"/>
</dbReference>
<dbReference type="InterPro" id="IPR001227">
    <property type="entry name" value="Ac_transferase_dom_sf"/>
</dbReference>
<dbReference type="CDD" id="cd00833">
    <property type="entry name" value="PKS"/>
    <property type="match status" value="1"/>
</dbReference>
<dbReference type="InterPro" id="IPR020806">
    <property type="entry name" value="PKS_PP-bd"/>
</dbReference>
<dbReference type="Gene3D" id="3.40.50.720">
    <property type="entry name" value="NAD(P)-binding Rossmann-like Domain"/>
    <property type="match status" value="1"/>
</dbReference>
<dbReference type="InterPro" id="IPR036291">
    <property type="entry name" value="NAD(P)-bd_dom_sf"/>
</dbReference>
<feature type="region of interest" description="N-terminal hotdog fold" evidence="6">
    <location>
        <begin position="1574"/>
        <end position="1699"/>
    </location>
</feature>
<dbReference type="Pfam" id="PF23562">
    <property type="entry name" value="AMP-binding_C_3"/>
    <property type="match status" value="1"/>
</dbReference>
<dbReference type="OrthoDB" id="5334845at2759"/>
<dbReference type="PROSITE" id="PS52019">
    <property type="entry name" value="PKS_MFAS_DH"/>
    <property type="match status" value="1"/>
</dbReference>
<dbReference type="SUPFAM" id="SSF47336">
    <property type="entry name" value="ACP-like"/>
    <property type="match status" value="2"/>
</dbReference>
<keyword evidence="3" id="KW-0597">Phosphoprotein</keyword>
<dbReference type="Pfam" id="PF08659">
    <property type="entry name" value="KR"/>
    <property type="match status" value="1"/>
</dbReference>
<dbReference type="SUPFAM" id="SSF51735">
    <property type="entry name" value="NAD(P)-binding Rossmann-fold domains"/>
    <property type="match status" value="1"/>
</dbReference>
<dbReference type="InterPro" id="IPR016035">
    <property type="entry name" value="Acyl_Trfase/lysoPLipase"/>
</dbReference>
<reference evidence="10" key="1">
    <citation type="submission" date="2020-11" db="EMBL/GenBank/DDBJ databases">
        <authorList>
            <consortium name="DOE Joint Genome Institute"/>
            <person name="Ahrendt S."/>
            <person name="Riley R."/>
            <person name="Andreopoulos W."/>
            <person name="Labutti K."/>
            <person name="Pangilinan J."/>
            <person name="Ruiz-Duenas F.J."/>
            <person name="Barrasa J.M."/>
            <person name="Sanchez-Garcia M."/>
            <person name="Camarero S."/>
            <person name="Miyauchi S."/>
            <person name="Serrano A."/>
            <person name="Linde D."/>
            <person name="Babiker R."/>
            <person name="Drula E."/>
            <person name="Ayuso-Fernandez I."/>
            <person name="Pacheco R."/>
            <person name="Padilla G."/>
            <person name="Ferreira P."/>
            <person name="Barriuso J."/>
            <person name="Kellner H."/>
            <person name="Castanera R."/>
            <person name="Alfaro M."/>
            <person name="Ramirez L."/>
            <person name="Pisabarro A.G."/>
            <person name="Kuo A."/>
            <person name="Tritt A."/>
            <person name="Lipzen A."/>
            <person name="He G."/>
            <person name="Yan M."/>
            <person name="Ng V."/>
            <person name="Cullen D."/>
            <person name="Martin F."/>
            <person name="Rosso M.-N."/>
            <person name="Henrissat B."/>
            <person name="Hibbett D."/>
            <person name="Martinez A.T."/>
            <person name="Grigoriev I.V."/>
        </authorList>
    </citation>
    <scope>NUCLEOTIDE SEQUENCE</scope>
    <source>
        <strain evidence="10">CIRM-BRFM 674</strain>
    </source>
</reference>
<dbReference type="Pfam" id="PF00501">
    <property type="entry name" value="AMP-binding"/>
    <property type="match status" value="1"/>
</dbReference>
<dbReference type="Gene3D" id="3.40.50.12780">
    <property type="entry name" value="N-terminal domain of ligase-like"/>
    <property type="match status" value="1"/>
</dbReference>
<dbReference type="PANTHER" id="PTHR43775:SF37">
    <property type="entry name" value="SI:DKEY-61P9.11"/>
    <property type="match status" value="1"/>
</dbReference>
<dbReference type="SUPFAM" id="SSF56801">
    <property type="entry name" value="Acetyl-CoA synthetase-like"/>
    <property type="match status" value="1"/>
</dbReference>
<feature type="domain" description="Ketosynthase family 3 (KS3)" evidence="8">
    <location>
        <begin position="694"/>
        <end position="1127"/>
    </location>
</feature>
<dbReference type="Gene3D" id="3.40.366.10">
    <property type="entry name" value="Malonyl-Coenzyme A Acyl Carrier Protein, domain 2"/>
    <property type="match status" value="1"/>
</dbReference>
<dbReference type="InterPro" id="IPR020841">
    <property type="entry name" value="PKS_Beta-ketoAc_synthase_dom"/>
</dbReference>
<evidence type="ECO:0000256" key="1">
    <source>
        <dbReference type="ARBA" id="ARBA00005179"/>
    </source>
</evidence>
<dbReference type="PROSITE" id="PS00012">
    <property type="entry name" value="PHOSPHOPANTETHEINE"/>
    <property type="match status" value="1"/>
</dbReference>
<feature type="domain" description="Carrier" evidence="7">
    <location>
        <begin position="2376"/>
        <end position="2451"/>
    </location>
</feature>
<keyword evidence="5" id="KW-0843">Virulence</keyword>
<sequence length="2458" mass="269163">MYDMETLLHTFLSVSRNARTIEDPVLECGVERWTYGDLDTISSALAIDLHTQYGDRPIVAIIHENHPFILAILLATWKLGGIFAPLDPHAPPEMVRQMLDNLRPTCVIFAADNDCLKNLTNLAGIPAFLFDPKNSTATHLMQRYLHHTADLPQFLDLFPTYSSLALYLHTSSASSIANLKCVPISHGVLAQGSRSRIDWIRRAWSNTLFDRLRVMGWTPWSHIMGISHDIGAATFGTGGCYIFGVLPSGYPAEPVSAPKDGTLVKTLLDGALRLQPDVLIGVPWLLEGIKDIYVTLLSGSDEESLQKAKSIRTTFVGLKYLGIGGATTSTETLHWATDLGIKIVQDFGMTELGRPLFHSKVTADNIDTEGWAKEDCLIEDAELKLINDTGNTRLLGELVITSSMINSHGYLKYDNSAFSQTLDGKVTFKTGDVYCKDSEGRLAWRGRKEDCIQMTTSETLDPRPTEKKFKTCPAIADCCIVGNNFLRKPSDFICAIIRPSSTSPSSSDLAKITEALAAVNRTLLPPLRIAWSRVLFLGEDQNIPYTRKGAVFRKKLEDAFGPLLSSRLAYLSSSISTDLDIANRAVLESSGKWRKEDVETLVMDALADVLGVTLDTLIANRNLSFAEFGMDSEMAVRIVDKLNNLFNAMLPPNACHTFVNLAELVQAILIELGIEDERVSRHLPTPPRPTQSAGITVVIVGQAFRLPGSIDTPESFWEALVNKRDDIITDIPPERWDHKSFYRPPSSTVPPQSCDITFEKAGFIDVAHYDNSFFEISAPEALSVAPNVRLTLETAFEALENAGIPISKVRGTTMGVFVGAGMDVGYHEMMSLEKGFDVFNRFYGSGMAASTACGRLSYLLDIHGPSITIDTACSSGLVAFDQGVKFLQSGRGESAIVSAVNTNIWPGSFGFLSAQKMASPNSRCATFTSQADGYVPSEGCVSLVLKTEAAALRDGDTILAVVKASEVMHGGRSQGLVAPNVHTQIELQRQLLYQSSLKPSEIDFLEAHGTGTTLGDLIEIQGINEVFKGERREHPLIIGAAKSCIGHTELAAGLVGVLKTIASFKHAAVPGLMHLTATNLNPSLDINTVPLKLPQTTEILPPKDAPHRGLVLANGFAGTISGTILEGPKKNDTQTTDANRHAISPMLFVVSAKTIDALKDYIRKYVEHCKSAPTSMFSAICYTSCVGREHYRYRFSCVTSSLRDLTSAMEQYLQISRRHDDRPIQRIAFAFPGQGSQYPGMAADLAGRFPEFRDILTSAAETASQISGYRIISFLLEEHTSDLRDSGQCGQICIFVYQYSITIWLKQLGILPYALLGHSLGEIAAAVIAGAMTYEQGLELVIFRASVLKSVPGRAGAMAIISASEETVANLIRQLHLDHDLVIAVFNGPQSHVISGDSNAVSSFVANAKAHGLRVAKLKVSQAFHSPMICSGLPPLQTWVDEHIPHSRIVLPLYSTVYGKEIPRGASLASDYWIAHARDPVKFSEAIQALISSRSVDVVLDIGPQPFIWTSLQEHTHDMLSIATSTKPSADQSFAFLTAISLLFQNGTTLDFAKLFSGCGFHKTSIPTYPFQRHHYFPNRIPSRNMGTSLHLSTVPTTSVEHALQFPIDVPLLSLLDDHLIEGRKVLPGAALVDFFAVRSQYKSLKSIIFHSPMVIEHHIETSGNYDQGSGSFSLSSSMGDSHTSKICSGIAALQSSAVVPMNLDNDPIVCGTSRSKDDVYSSFKNVEFGPSFRNIQQLTTYPTHTDAFVIVNPTQYSEGDRIRKLDCCLHTFGAVMQGKVPQNHQEHGSFLPASLEGFTLHTDDLPDSFICRYYLPLEMTRNFHVISAAFEVLSLSGELLISCPKYSVAWLAFGTAIQNAEATTNDSSPQWWFEQAWIERPLPVQENDRTSTPVAKYDRLLYVGYHHSRLPRPASSEAKKAFFIDFPSHSDNASQSRMDLPSAKSLFHFLSEEPGVPLSIILDLTAIQSTPYDSTPMKLHHFVLEFMQLLLRRKITISKFLLVSEMSVSVENDAGAGDFAVAPSLASLVQGMLRVFRRETALDTQVWGLDLPPLEVVGEEGIEEIILDELDSRQKGSTVDRVIAYRLRDDHSLQRVVPILLPIVDQDKTVKKLSSFGGVTLIVGLGSIGSALAPSLVSNGGGIVVFIGRRPQNAEIESAMEKLQTQTNGCCSYVQVDVNDIASLRSVMSDIQSRYGPIEHIIHTAAVVRDATIQNMDAESFDAVLAPKVLGSWNLHVVSEEICTSLKSFVLLSSISVPLGNPGQVAYVAGNHYMEVLASHRRAKKLPGTCIQLGAWESRLTDVMDDAVRDSQYHMDNETGIPLILKAIAMPQTVQVVAKLPMNILINNPAFSLDPLFKEILLRGRSGANHQSSSLDASEELLDIVRTVLELQPTDKLEMTDSLNACGVDSIAFAQIRGKVLPRLGVDVPMKFLSDSFTIGEMLNHVSETYNDLRGSL</sequence>
<dbReference type="InterPro" id="IPR014031">
    <property type="entry name" value="Ketoacyl_synth_C"/>
</dbReference>
<dbReference type="Proteomes" id="UP000807469">
    <property type="component" value="Unassembled WGS sequence"/>
</dbReference>
<dbReference type="SMART" id="SM00823">
    <property type="entry name" value="PKS_PP"/>
    <property type="match status" value="2"/>
</dbReference>
<dbReference type="InterPro" id="IPR049551">
    <property type="entry name" value="PKS_DH_C"/>
</dbReference>
<proteinExistence type="predicted"/>
<dbReference type="GO" id="GO:0006633">
    <property type="term" value="P:fatty acid biosynthetic process"/>
    <property type="evidence" value="ECO:0007669"/>
    <property type="project" value="InterPro"/>
</dbReference>